<evidence type="ECO:0000256" key="1">
    <source>
        <dbReference type="SAM" id="Phobius"/>
    </source>
</evidence>
<dbReference type="InterPro" id="IPR003675">
    <property type="entry name" value="Rce1/LyrA-like_dom"/>
</dbReference>
<keyword evidence="1" id="KW-1133">Transmembrane helix</keyword>
<feature type="transmembrane region" description="Helical" evidence="1">
    <location>
        <begin position="177"/>
        <end position="195"/>
    </location>
</feature>
<dbReference type="Pfam" id="PF02517">
    <property type="entry name" value="Rce1-like"/>
    <property type="match status" value="1"/>
</dbReference>
<evidence type="ECO:0000313" key="3">
    <source>
        <dbReference type="EMBL" id="MEM4988264.1"/>
    </source>
</evidence>
<evidence type="ECO:0000313" key="4">
    <source>
        <dbReference type="Proteomes" id="UP001495910"/>
    </source>
</evidence>
<feature type="transmembrane region" description="Helical" evidence="1">
    <location>
        <begin position="33"/>
        <end position="63"/>
    </location>
</feature>
<evidence type="ECO:0000259" key="2">
    <source>
        <dbReference type="Pfam" id="PF02517"/>
    </source>
</evidence>
<dbReference type="EMBL" id="JBANDC010000008">
    <property type="protein sequence ID" value="MEM4988264.1"/>
    <property type="molecule type" value="Genomic_DNA"/>
</dbReference>
<sequence length="286" mass="30541">MPLTFALLAIAIAAAWLKPLRLTDRFLLPPWMAIAAGAVVSGLAAAVLSPVAVLALAMFFLAAYLAAVTQRKTSLLFGMAAALLALALALHRLPGFNNPILISQLRLSADSVPFTQYANFDKGAAGLVLLAFLCRRASSAAEWRKLLQQTWPIALVAVIAVLGLATAIGYVKPDFKLSQVTALFLFTNLFFTVVAEEAFFRGLLQDRLALPLARFRHGPLLAVACSALLFGAAHVAGGGAYVLLATVAGLAYAYAYYVTQRIEAAIIVHFAVNTVHFIGFTYPHLN</sequence>
<proteinExistence type="predicted"/>
<gene>
    <name evidence="3" type="ORF">V8G57_12785</name>
</gene>
<feature type="domain" description="CAAX prenyl protease 2/Lysostaphin resistance protein A-like" evidence="2">
    <location>
        <begin position="181"/>
        <end position="275"/>
    </location>
</feature>
<dbReference type="GO" id="GO:0016787">
    <property type="term" value="F:hydrolase activity"/>
    <property type="evidence" value="ECO:0007669"/>
    <property type="project" value="UniProtKB-KW"/>
</dbReference>
<feature type="transmembrane region" description="Helical" evidence="1">
    <location>
        <begin position="264"/>
        <end position="285"/>
    </location>
</feature>
<dbReference type="Proteomes" id="UP001495910">
    <property type="component" value="Unassembled WGS sequence"/>
</dbReference>
<dbReference type="EC" id="3.4.-.-" evidence="3"/>
<feature type="transmembrane region" description="Helical" evidence="1">
    <location>
        <begin position="75"/>
        <end position="94"/>
    </location>
</feature>
<organism evidence="3 4">
    <name type="scientific">Collimonas rhizosphaerae</name>
    <dbReference type="NCBI Taxonomy" id="3126357"/>
    <lineage>
        <taxon>Bacteria</taxon>
        <taxon>Pseudomonadati</taxon>
        <taxon>Pseudomonadota</taxon>
        <taxon>Betaproteobacteria</taxon>
        <taxon>Burkholderiales</taxon>
        <taxon>Oxalobacteraceae</taxon>
        <taxon>Collimonas</taxon>
    </lineage>
</organism>
<name>A0ABU9PW67_9BURK</name>
<dbReference type="RefSeq" id="WP_342829719.1">
    <property type="nucleotide sequence ID" value="NZ_JBANDC010000008.1"/>
</dbReference>
<keyword evidence="3" id="KW-0378">Hydrolase</keyword>
<accession>A0ABU9PW67</accession>
<feature type="transmembrane region" description="Helical" evidence="1">
    <location>
        <begin position="153"/>
        <end position="171"/>
    </location>
</feature>
<comment type="caution">
    <text evidence="3">The sequence shown here is derived from an EMBL/GenBank/DDBJ whole genome shotgun (WGS) entry which is preliminary data.</text>
</comment>
<keyword evidence="1" id="KW-0472">Membrane</keyword>
<protein>
    <submittedName>
        <fullName evidence="3">CPBP family intramembrane glutamic endopeptidase</fullName>
        <ecNumber evidence="3">3.4.-.-</ecNumber>
    </submittedName>
</protein>
<reference evidence="3 4" key="1">
    <citation type="submission" date="2024-02" db="EMBL/GenBank/DDBJ databases">
        <title>Draft genome sequence of Collimonas sp. strain H4R21, an effective mineral-weathering bacterial strain isolated from the beech rhizosphere.</title>
        <authorList>
            <person name="Morin E."/>
            <person name="Uroz S."/>
            <person name="Leveau J.H.J."/>
            <person name="Kumar R."/>
            <person name="Rey M.W."/>
            <person name="Pham J."/>
        </authorList>
    </citation>
    <scope>NUCLEOTIDE SEQUENCE [LARGE SCALE GENOMIC DNA]</scope>
    <source>
        <strain evidence="3 4">H4R21</strain>
    </source>
</reference>
<keyword evidence="1" id="KW-0812">Transmembrane</keyword>
<feature type="transmembrane region" description="Helical" evidence="1">
    <location>
        <begin position="239"/>
        <end position="257"/>
    </location>
</feature>
<keyword evidence="4" id="KW-1185">Reference proteome</keyword>